<dbReference type="Gene3D" id="2.70.50.70">
    <property type="match status" value="1"/>
</dbReference>
<evidence type="ECO:0000313" key="3">
    <source>
        <dbReference type="EMBL" id="GHJ85570.1"/>
    </source>
</evidence>
<feature type="region of interest" description="Disordered" evidence="1">
    <location>
        <begin position="241"/>
        <end position="299"/>
    </location>
</feature>
<feature type="signal peptide" evidence="2">
    <location>
        <begin position="1"/>
        <end position="23"/>
    </location>
</feature>
<protein>
    <recommendedName>
        <fullName evidence="5">Lytic polysaccharide monooxygenase</fullName>
    </recommendedName>
</protein>
<evidence type="ECO:0000256" key="2">
    <source>
        <dbReference type="SAM" id="SignalP"/>
    </source>
</evidence>
<reference evidence="3" key="1">
    <citation type="submission" date="2020-07" db="EMBL/GenBank/DDBJ databases">
        <title>Draft Genome Sequence of a Deep-Sea Yeast, Naganishia (Cryptococcus) liquefaciens strain N6.</title>
        <authorList>
            <person name="Han Y.W."/>
            <person name="Kajitani R."/>
            <person name="Morimoto H."/>
            <person name="Parhat M."/>
            <person name="Tsubouchi H."/>
            <person name="Bakenova O."/>
            <person name="Ogata M."/>
            <person name="Argunhan B."/>
            <person name="Aoki R."/>
            <person name="Kajiwara S."/>
            <person name="Itoh T."/>
            <person name="Iwasaki H."/>
        </authorList>
    </citation>
    <scope>NUCLEOTIDE SEQUENCE</scope>
    <source>
        <strain evidence="3">N6</strain>
    </source>
</reference>
<proteinExistence type="predicted"/>
<dbReference type="PROSITE" id="PS51257">
    <property type="entry name" value="PROKAR_LIPOPROTEIN"/>
    <property type="match status" value="1"/>
</dbReference>
<dbReference type="Proteomes" id="UP000620104">
    <property type="component" value="Unassembled WGS sequence"/>
</dbReference>
<evidence type="ECO:0000313" key="4">
    <source>
        <dbReference type="Proteomes" id="UP000620104"/>
    </source>
</evidence>
<dbReference type="EMBL" id="BLZA01000013">
    <property type="protein sequence ID" value="GHJ85570.1"/>
    <property type="molecule type" value="Genomic_DNA"/>
</dbReference>
<keyword evidence="4" id="KW-1185">Reference proteome</keyword>
<organism evidence="3 4">
    <name type="scientific">Naganishia liquefaciens</name>
    <dbReference type="NCBI Taxonomy" id="104408"/>
    <lineage>
        <taxon>Eukaryota</taxon>
        <taxon>Fungi</taxon>
        <taxon>Dikarya</taxon>
        <taxon>Basidiomycota</taxon>
        <taxon>Agaricomycotina</taxon>
        <taxon>Tremellomycetes</taxon>
        <taxon>Filobasidiales</taxon>
        <taxon>Filobasidiaceae</taxon>
        <taxon>Naganishia</taxon>
    </lineage>
</organism>
<dbReference type="OrthoDB" id="2342176at2759"/>
<name>A0A8H3YDL2_9TREE</name>
<dbReference type="AlphaFoldDB" id="A0A8H3YDL2"/>
<evidence type="ECO:0008006" key="5">
    <source>
        <dbReference type="Google" id="ProtNLM"/>
    </source>
</evidence>
<evidence type="ECO:0000256" key="1">
    <source>
        <dbReference type="SAM" id="MobiDB-lite"/>
    </source>
</evidence>
<feature type="compositionally biased region" description="Low complexity" evidence="1">
    <location>
        <begin position="242"/>
        <end position="299"/>
    </location>
</feature>
<keyword evidence="2" id="KW-0732">Signal</keyword>
<feature type="chain" id="PRO_5034091917" description="Lytic polysaccharide monooxygenase" evidence="2">
    <location>
        <begin position="24"/>
        <end position="353"/>
    </location>
</feature>
<dbReference type="PANTHER" id="PTHR36182:SF1">
    <property type="entry name" value="PROTEIN, PUTATIVE (AFU_ORTHOLOGUE AFUA_6G10930)-RELATED"/>
    <property type="match status" value="1"/>
</dbReference>
<comment type="caution">
    <text evidence="3">The sequence shown here is derived from an EMBL/GenBank/DDBJ whole genome shotgun (WGS) entry which is preliminary data.</text>
</comment>
<dbReference type="PANTHER" id="PTHR36182">
    <property type="entry name" value="PROTEIN, PUTATIVE (AFU_ORTHOLOGUE AFUA_6G10930)-RELATED"/>
    <property type="match status" value="1"/>
</dbReference>
<sequence length="353" mass="36539">MFTSHRTLALSALIAACASSVNAHMQMSWPYPLHSTFNPKTPEDAKDYSMTSPLITDGVYPCKGFINNPSGSPYMDSVVTWKAGQTVNVTMAGTATHRGGSCQFSMSYDQGATWNVIQSYIGGCMTDSATIDVALPSEAPSGEALFAWTWFNNAGNREMYMNCAAVTVTNGGSGLSGPTPFVANANVNECKTIEGVDVVFPNPGAVIHYGGSYTSSRPTTPAGFSGSNCVGPGASALPDKTAASSAAVPSSEAPSPTVQTSTAAATSSPVVNEHAVSTSEASATTTAVTSDVVPTDRPVSTTATATASAITSTSTSLNGKTLVKVCRRKSKRSLEIRRSRMVGSHGNSWAGVW</sequence>
<gene>
    <name evidence="3" type="ORF">NliqN6_1972</name>
</gene>
<accession>A0A8H3YDL2</accession>